<keyword evidence="3" id="KW-1185">Reference proteome</keyword>
<dbReference type="EMBL" id="CP009122">
    <property type="protein sequence ID" value="AJA07455.1"/>
    <property type="molecule type" value="Genomic_DNA"/>
</dbReference>
<evidence type="ECO:0000259" key="1">
    <source>
        <dbReference type="Pfam" id="PF20557"/>
    </source>
</evidence>
<dbReference type="KEGG" id="sphk:SKP52_02600"/>
<evidence type="ECO:0000313" key="2">
    <source>
        <dbReference type="EMBL" id="AJA07455.1"/>
    </source>
</evidence>
<gene>
    <name evidence="2" type="ORF">SKP52_02600</name>
</gene>
<dbReference type="OrthoDB" id="980409at2"/>
<dbReference type="Pfam" id="PF20557">
    <property type="entry name" value="DnaT_2"/>
    <property type="match status" value="1"/>
</dbReference>
<dbReference type="STRING" id="1515612.SKP52_02600"/>
<dbReference type="RefSeq" id="WP_039571397.1">
    <property type="nucleotide sequence ID" value="NZ_CP009122.1"/>
</dbReference>
<evidence type="ECO:0000313" key="3">
    <source>
        <dbReference type="Proteomes" id="UP000030907"/>
    </source>
</evidence>
<organism evidence="2 3">
    <name type="scientific">Sphingopyxis fribergensis</name>
    <dbReference type="NCBI Taxonomy" id="1515612"/>
    <lineage>
        <taxon>Bacteria</taxon>
        <taxon>Pseudomonadati</taxon>
        <taxon>Pseudomonadota</taxon>
        <taxon>Alphaproteobacteria</taxon>
        <taxon>Sphingomonadales</taxon>
        <taxon>Sphingomonadaceae</taxon>
        <taxon>Sphingopyxis</taxon>
    </lineage>
</organism>
<dbReference type="InterPro" id="IPR046787">
    <property type="entry name" value="DnaT_2"/>
</dbReference>
<dbReference type="Proteomes" id="UP000030907">
    <property type="component" value="Chromosome"/>
</dbReference>
<name>A0A0A7PBT1_9SPHN</name>
<dbReference type="HOGENOM" id="CLU_130962_1_0_5"/>
<protein>
    <recommendedName>
        <fullName evidence="1">Putative DnaT-like domain-containing protein</fullName>
    </recommendedName>
</protein>
<sequence>MAAYGTDDGFTGWLAEQGYTLPDDAPAPAVLRARGSAYVDGYERYWTGQRTGGVMQEEGWPRTGATINCTGAIPDDVIPPAVITASYRAAWLEAETPGILIGSAPSAGNRIKRQRVEGAVEREFFDDGKTEVGGGPAFIDSQIDGMLSAFICDTSGAAFMWALGGC</sequence>
<reference evidence="2 3" key="1">
    <citation type="journal article" date="2015" name="Int. J. Syst. Evol. Microbiol.">
        <title>Description of Sphingopyxis fribergensis sp. nov. - a soil bacterium with the ability to degrade styrene and phenylacetic acid.</title>
        <authorList>
            <person name="Oelschlagel M."/>
            <person name="Ruckert C."/>
            <person name="Kalinowski J."/>
            <person name="Schmidt G."/>
            <person name="Schlomann M."/>
            <person name="Tischler D."/>
        </authorList>
    </citation>
    <scope>NUCLEOTIDE SEQUENCE [LARGE SCALE GENOMIC DNA]</scope>
    <source>
        <strain evidence="2 3">Kp5.2</strain>
    </source>
</reference>
<dbReference type="AlphaFoldDB" id="A0A0A7PBT1"/>
<accession>A0A0A7PBT1</accession>
<proteinExistence type="predicted"/>
<feature type="domain" description="Putative DnaT-like" evidence="1">
    <location>
        <begin position="11"/>
        <end position="158"/>
    </location>
</feature>